<reference evidence="2 3" key="1">
    <citation type="submission" date="2021-02" db="EMBL/GenBank/DDBJ databases">
        <authorList>
            <person name="Han P."/>
        </authorList>
    </citation>
    <scope>NUCLEOTIDE SEQUENCE [LARGE SCALE GENOMIC DNA]</scope>
    <source>
        <strain evidence="2">Candidatus Nitrospira sp. ZN2</strain>
    </source>
</reference>
<keyword evidence="1" id="KW-0853">WD repeat</keyword>
<comment type="caution">
    <text evidence="2">The sequence shown here is derived from an EMBL/GenBank/DDBJ whole genome shotgun (WGS) entry which is preliminary data.</text>
</comment>
<dbReference type="PANTHER" id="PTHR19879">
    <property type="entry name" value="TRANSCRIPTION INITIATION FACTOR TFIID"/>
    <property type="match status" value="1"/>
</dbReference>
<feature type="repeat" description="WD" evidence="1">
    <location>
        <begin position="60"/>
        <end position="101"/>
    </location>
</feature>
<dbReference type="Gene3D" id="2.130.10.10">
    <property type="entry name" value="YVTN repeat-like/Quinoprotein amine dehydrogenase"/>
    <property type="match status" value="3"/>
</dbReference>
<accession>A0ABM8SCG2</accession>
<dbReference type="Proteomes" id="UP000675880">
    <property type="component" value="Unassembled WGS sequence"/>
</dbReference>
<dbReference type="RefSeq" id="WP_213044231.1">
    <property type="nucleotide sequence ID" value="NZ_CAJNBJ010000021.1"/>
</dbReference>
<protein>
    <submittedName>
        <fullName evidence="2">WD_REPEATS_REGION domain-containing protein</fullName>
    </submittedName>
</protein>
<dbReference type="PROSITE" id="PS50082">
    <property type="entry name" value="WD_REPEATS_2"/>
    <property type="match status" value="2"/>
</dbReference>
<dbReference type="PANTHER" id="PTHR19879:SF9">
    <property type="entry name" value="TRANSCRIPTION INITIATION FACTOR TFIID SUBUNIT 5"/>
    <property type="match status" value="1"/>
</dbReference>
<dbReference type="PROSITE" id="PS50294">
    <property type="entry name" value="WD_REPEATS_REGION"/>
    <property type="match status" value="1"/>
</dbReference>
<sequence length="355" mass="37719">MPRLAKSKAVITLGSVGYATLGDYINRVAFSADGTGLAACSASGQVSIWQVPRLQPIGDLRGHDRSALTLAWHPSRSELATGGQDGVVRLWGLDASAERAVLPVGEQGSWVEHLAWSPDGRFLAASAGKSLKIWGVDAASRPQLVADVPAHKTTVSALSWMPNGGGVISSCYGGAWLWKVGTDKPVRLFPYDGALLSLVVSPSGEYLASGNLDGSVHLFRTDSEQNWHMSGYPMKVTSVRFDHNGLNLFTASGPALVAWNMKKFEGTGGRLFKGHLGWIQEIACHPNLSLVATVGEDGLLCIWEPQTTKPILSQEVNKWGGLSSVAWSLRGTWLATGTNDGVVSLFSVEGVGGRS</sequence>
<evidence type="ECO:0000256" key="1">
    <source>
        <dbReference type="PROSITE-ProRule" id="PRU00221"/>
    </source>
</evidence>
<feature type="repeat" description="WD" evidence="1">
    <location>
        <begin position="272"/>
        <end position="313"/>
    </location>
</feature>
<dbReference type="SUPFAM" id="SSF50978">
    <property type="entry name" value="WD40 repeat-like"/>
    <property type="match status" value="1"/>
</dbReference>
<evidence type="ECO:0000313" key="2">
    <source>
        <dbReference type="EMBL" id="CAE6801067.1"/>
    </source>
</evidence>
<dbReference type="EMBL" id="CAJNBJ010000021">
    <property type="protein sequence ID" value="CAE6801067.1"/>
    <property type="molecule type" value="Genomic_DNA"/>
</dbReference>
<proteinExistence type="predicted"/>
<dbReference type="InterPro" id="IPR015943">
    <property type="entry name" value="WD40/YVTN_repeat-like_dom_sf"/>
</dbReference>
<dbReference type="SMART" id="SM00320">
    <property type="entry name" value="WD40"/>
    <property type="match status" value="8"/>
</dbReference>
<organism evidence="2 3">
    <name type="scientific">Nitrospira defluvii</name>
    <dbReference type="NCBI Taxonomy" id="330214"/>
    <lineage>
        <taxon>Bacteria</taxon>
        <taxon>Pseudomonadati</taxon>
        <taxon>Nitrospirota</taxon>
        <taxon>Nitrospiria</taxon>
        <taxon>Nitrospirales</taxon>
        <taxon>Nitrospiraceae</taxon>
        <taxon>Nitrospira</taxon>
    </lineage>
</organism>
<keyword evidence="3" id="KW-1185">Reference proteome</keyword>
<name>A0ABM8SCG2_9BACT</name>
<dbReference type="InterPro" id="IPR036322">
    <property type="entry name" value="WD40_repeat_dom_sf"/>
</dbReference>
<gene>
    <name evidence="2" type="ORF">NSPZN2_80066</name>
</gene>
<dbReference type="InterPro" id="IPR001680">
    <property type="entry name" value="WD40_rpt"/>
</dbReference>
<evidence type="ECO:0000313" key="3">
    <source>
        <dbReference type="Proteomes" id="UP000675880"/>
    </source>
</evidence>
<dbReference type="Pfam" id="PF00400">
    <property type="entry name" value="WD40"/>
    <property type="match status" value="7"/>
</dbReference>